<organism evidence="3 4">
    <name type="scientific">Senna tora</name>
    <dbReference type="NCBI Taxonomy" id="362788"/>
    <lineage>
        <taxon>Eukaryota</taxon>
        <taxon>Viridiplantae</taxon>
        <taxon>Streptophyta</taxon>
        <taxon>Embryophyta</taxon>
        <taxon>Tracheophyta</taxon>
        <taxon>Spermatophyta</taxon>
        <taxon>Magnoliopsida</taxon>
        <taxon>eudicotyledons</taxon>
        <taxon>Gunneridae</taxon>
        <taxon>Pentapetalae</taxon>
        <taxon>rosids</taxon>
        <taxon>fabids</taxon>
        <taxon>Fabales</taxon>
        <taxon>Fabaceae</taxon>
        <taxon>Caesalpinioideae</taxon>
        <taxon>Cassia clade</taxon>
        <taxon>Senna</taxon>
    </lineage>
</organism>
<feature type="compositionally biased region" description="Polar residues" evidence="2">
    <location>
        <begin position="1"/>
        <end position="20"/>
    </location>
</feature>
<dbReference type="GO" id="GO:0005880">
    <property type="term" value="C:nuclear microtubule"/>
    <property type="evidence" value="ECO:0007669"/>
    <property type="project" value="TreeGrafter"/>
</dbReference>
<protein>
    <submittedName>
        <fullName evidence="3">QWRF motif-containing protein 2-like</fullName>
    </submittedName>
</protein>
<dbReference type="OrthoDB" id="1924320at2759"/>
<dbReference type="Proteomes" id="UP000634136">
    <property type="component" value="Unassembled WGS sequence"/>
</dbReference>
<feature type="region of interest" description="Disordered" evidence="2">
    <location>
        <begin position="1"/>
        <end position="108"/>
    </location>
</feature>
<feature type="region of interest" description="Disordered" evidence="2">
    <location>
        <begin position="343"/>
        <end position="375"/>
    </location>
</feature>
<sequence length="604" mass="65775">MVTAISTAINPKPTTKASPSPRNPTRPPLLPSESDNALSPRRSKPPQLTSPYMSPSSSSSTSRRCHSPIHPATLNSASMLTPPPKSRSLSVDRSRAPNPRPKSSYVATPAAQKMLFTSTRSLSVSFQGESFSIQVSKQKPAPSPNLRKITPERRKATTPARGRTASTPQTQISRPIDQQRWPARMRRMNCMTTSIDCEDDMKILGGSRDVVKSLQNLMVDVQASFDGTMSSGIDNNGEIKNVLERNNGGGSELIPSDNESVSSDGGERGPCGIVVPPRFWQEANNRLRQQTDPASPSSRSAANKVIAPPKHLNPRKSGLDSPITSPRKLTYSRGQVSPIRAAVRPASPSKLATPPTSSPLRGMSPSRVRNGVSSSLSNRLSNVPSILSFVVDVRRGKIGENRIVDAHLLRLLYNKLLQWRFVNARADSALSAQILNAEKDLYNAWVATSKLRESVRAKRTELKLLRQHFKLISILKEQITYLEDWALLDRGYSSSLSGAIEALKASTLRLPVVGGAKADVLNVKDAICSAMDSMQAMASSICLLLPKVGHVNSLVLEVANVSAKELVLLDECKNLLSIIASLQVLERSLRTHILQLKCLPETQP</sequence>
<evidence type="ECO:0000313" key="3">
    <source>
        <dbReference type="EMBL" id="KAF7817445.1"/>
    </source>
</evidence>
<accession>A0A834WBR3</accession>
<dbReference type="PANTHER" id="PTHR31807:SF38">
    <property type="entry name" value="QWRF MOTIF-CONTAINING PROTEIN 9"/>
    <property type="match status" value="1"/>
</dbReference>
<feature type="region of interest" description="Disordered" evidence="2">
    <location>
        <begin position="135"/>
        <end position="171"/>
    </location>
</feature>
<comment type="caution">
    <text evidence="3">The sequence shown here is derived from an EMBL/GenBank/DDBJ whole genome shotgun (WGS) entry which is preliminary data.</text>
</comment>
<feature type="compositionally biased region" description="Polar residues" evidence="2">
    <location>
        <begin position="287"/>
        <end position="301"/>
    </location>
</feature>
<dbReference type="AlphaFoldDB" id="A0A834WBR3"/>
<feature type="region of interest" description="Disordered" evidence="2">
    <location>
        <begin position="239"/>
        <end position="270"/>
    </location>
</feature>
<feature type="compositionally biased region" description="Low complexity" evidence="2">
    <location>
        <begin position="49"/>
        <end position="62"/>
    </location>
</feature>
<keyword evidence="4" id="KW-1185">Reference proteome</keyword>
<feature type="region of interest" description="Disordered" evidence="2">
    <location>
        <begin position="287"/>
        <end position="330"/>
    </location>
</feature>
<dbReference type="GO" id="GO:0005737">
    <property type="term" value="C:cytoplasm"/>
    <property type="evidence" value="ECO:0007669"/>
    <property type="project" value="TreeGrafter"/>
</dbReference>
<reference evidence="3" key="1">
    <citation type="submission" date="2020-09" db="EMBL/GenBank/DDBJ databases">
        <title>Genome-Enabled Discovery of Anthraquinone Biosynthesis in Senna tora.</title>
        <authorList>
            <person name="Kang S.-H."/>
            <person name="Pandey R.P."/>
            <person name="Lee C.-M."/>
            <person name="Sim J.-S."/>
            <person name="Jeong J.-T."/>
            <person name="Choi B.-S."/>
            <person name="Jung M."/>
            <person name="Ginzburg D."/>
            <person name="Zhao K."/>
            <person name="Won S.Y."/>
            <person name="Oh T.-J."/>
            <person name="Yu Y."/>
            <person name="Kim N.-H."/>
            <person name="Lee O.R."/>
            <person name="Lee T.-H."/>
            <person name="Bashyal P."/>
            <person name="Kim T.-S."/>
            <person name="Lee W.-H."/>
            <person name="Kawkins C."/>
            <person name="Kim C.-K."/>
            <person name="Kim J.S."/>
            <person name="Ahn B.O."/>
            <person name="Rhee S.Y."/>
            <person name="Sohng J.K."/>
        </authorList>
    </citation>
    <scope>NUCLEOTIDE SEQUENCE</scope>
    <source>
        <tissue evidence="3">Leaf</tissue>
    </source>
</reference>
<evidence type="ECO:0000313" key="4">
    <source>
        <dbReference type="Proteomes" id="UP000634136"/>
    </source>
</evidence>
<dbReference type="EMBL" id="JAAIUW010000009">
    <property type="protein sequence ID" value="KAF7817445.1"/>
    <property type="molecule type" value="Genomic_DNA"/>
</dbReference>
<evidence type="ECO:0000256" key="2">
    <source>
        <dbReference type="SAM" id="MobiDB-lite"/>
    </source>
</evidence>
<dbReference type="InterPro" id="IPR007573">
    <property type="entry name" value="QWRF"/>
</dbReference>
<evidence type="ECO:0000256" key="1">
    <source>
        <dbReference type="ARBA" id="ARBA00010016"/>
    </source>
</evidence>
<name>A0A834WBR3_9FABA</name>
<dbReference type="GO" id="GO:0008017">
    <property type="term" value="F:microtubule binding"/>
    <property type="evidence" value="ECO:0007669"/>
    <property type="project" value="TreeGrafter"/>
</dbReference>
<dbReference type="GO" id="GO:0051225">
    <property type="term" value="P:spindle assembly"/>
    <property type="evidence" value="ECO:0007669"/>
    <property type="project" value="TreeGrafter"/>
</dbReference>
<proteinExistence type="inferred from homology"/>
<feature type="compositionally biased region" description="Low complexity" evidence="2">
    <location>
        <begin position="366"/>
        <end position="375"/>
    </location>
</feature>
<feature type="compositionally biased region" description="Pro residues" evidence="2">
    <location>
        <begin position="21"/>
        <end position="30"/>
    </location>
</feature>
<comment type="similarity">
    <text evidence="1">Belongs to the QWRF family.</text>
</comment>
<dbReference type="PANTHER" id="PTHR31807">
    <property type="entry name" value="AUGMIN FAMILY MEMBER"/>
    <property type="match status" value="1"/>
</dbReference>
<gene>
    <name evidence="3" type="ORF">G2W53_031414</name>
</gene>
<dbReference type="Pfam" id="PF04484">
    <property type="entry name" value="QWRF"/>
    <property type="match status" value="1"/>
</dbReference>